<dbReference type="InterPro" id="IPR001357">
    <property type="entry name" value="BRCT_dom"/>
</dbReference>
<dbReference type="SUPFAM" id="SSF47781">
    <property type="entry name" value="RuvA domain 2-like"/>
    <property type="match status" value="1"/>
</dbReference>
<feature type="binding site" evidence="14">
    <location>
        <position position="430"/>
    </location>
    <ligand>
        <name>Zn(2+)</name>
        <dbReference type="ChEBI" id="CHEBI:29105"/>
    </ligand>
</feature>
<evidence type="ECO:0000256" key="11">
    <source>
        <dbReference type="ARBA" id="ARBA00023204"/>
    </source>
</evidence>
<dbReference type="SUPFAM" id="SSF56091">
    <property type="entry name" value="DNA ligase/mRNA capping enzyme, catalytic domain"/>
    <property type="match status" value="1"/>
</dbReference>
<dbReference type="InterPro" id="IPR013839">
    <property type="entry name" value="DNAligase_adenylation"/>
</dbReference>
<feature type="binding site" evidence="14">
    <location>
        <position position="112"/>
    </location>
    <ligand>
        <name>NAD(+)</name>
        <dbReference type="ChEBI" id="CHEBI:57540"/>
    </ligand>
</feature>
<evidence type="ECO:0000256" key="10">
    <source>
        <dbReference type="ARBA" id="ARBA00023027"/>
    </source>
</evidence>
<feature type="binding site" evidence="14">
    <location>
        <position position="425"/>
    </location>
    <ligand>
        <name>Zn(2+)</name>
        <dbReference type="ChEBI" id="CHEBI:29105"/>
    </ligand>
</feature>
<name>A0A7C6A958_UNCW3</name>
<dbReference type="Gene3D" id="1.10.287.610">
    <property type="entry name" value="Helix hairpin bin"/>
    <property type="match status" value="1"/>
</dbReference>
<dbReference type="FunFam" id="2.40.50.140:FF:000012">
    <property type="entry name" value="DNA ligase"/>
    <property type="match status" value="1"/>
</dbReference>
<dbReference type="FunFam" id="1.10.150.20:FF:000007">
    <property type="entry name" value="DNA ligase"/>
    <property type="match status" value="1"/>
</dbReference>
<proteinExistence type="inferred from homology"/>
<accession>A0A7C6A958</accession>
<dbReference type="InterPro" id="IPR018239">
    <property type="entry name" value="DNA_ligase_AS"/>
</dbReference>
<dbReference type="SMART" id="SM00278">
    <property type="entry name" value="HhH1"/>
    <property type="match status" value="3"/>
</dbReference>
<keyword evidence="11 14" id="KW-0234">DNA repair</keyword>
<dbReference type="PROSITE" id="PS01055">
    <property type="entry name" value="DNA_LIGASE_N1"/>
    <property type="match status" value="1"/>
</dbReference>
<comment type="catalytic activity">
    <reaction evidence="12 14 15">
        <text>NAD(+) + (deoxyribonucleotide)n-3'-hydroxyl + 5'-phospho-(deoxyribonucleotide)m = (deoxyribonucleotide)n+m + AMP + beta-nicotinamide D-nucleotide.</text>
        <dbReference type="EC" id="6.5.1.2"/>
    </reaction>
</comment>
<evidence type="ECO:0000259" key="16">
    <source>
        <dbReference type="PROSITE" id="PS50172"/>
    </source>
</evidence>
<evidence type="ECO:0000256" key="3">
    <source>
        <dbReference type="ARBA" id="ARBA00013308"/>
    </source>
</evidence>
<dbReference type="InterPro" id="IPR013840">
    <property type="entry name" value="DNAligase_N"/>
</dbReference>
<dbReference type="Gene3D" id="2.40.50.140">
    <property type="entry name" value="Nucleic acid-binding proteins"/>
    <property type="match status" value="1"/>
</dbReference>
<dbReference type="AlphaFoldDB" id="A0A7C6A958"/>
<evidence type="ECO:0000256" key="9">
    <source>
        <dbReference type="ARBA" id="ARBA00022842"/>
    </source>
</evidence>
<dbReference type="InterPro" id="IPR036420">
    <property type="entry name" value="BRCT_dom_sf"/>
</dbReference>
<dbReference type="Pfam" id="PF03120">
    <property type="entry name" value="OB_DNA_ligase"/>
    <property type="match status" value="1"/>
</dbReference>
<dbReference type="SUPFAM" id="SSF52113">
    <property type="entry name" value="BRCT domain"/>
    <property type="match status" value="1"/>
</dbReference>
<evidence type="ECO:0000256" key="14">
    <source>
        <dbReference type="HAMAP-Rule" id="MF_01588"/>
    </source>
</evidence>
<evidence type="ECO:0000256" key="6">
    <source>
        <dbReference type="ARBA" id="ARBA00022723"/>
    </source>
</evidence>
<dbReference type="Pfam" id="PF00533">
    <property type="entry name" value="BRCT"/>
    <property type="match status" value="1"/>
</dbReference>
<organism evidence="17">
    <name type="scientific">candidate division WOR-3 bacterium</name>
    <dbReference type="NCBI Taxonomy" id="2052148"/>
    <lineage>
        <taxon>Bacteria</taxon>
        <taxon>Bacteria division WOR-3</taxon>
    </lineage>
</organism>
<dbReference type="NCBIfam" id="NF005932">
    <property type="entry name" value="PRK07956.1"/>
    <property type="match status" value="1"/>
</dbReference>
<dbReference type="NCBIfam" id="TIGR00575">
    <property type="entry name" value="dnlj"/>
    <property type="match status" value="1"/>
</dbReference>
<evidence type="ECO:0000256" key="7">
    <source>
        <dbReference type="ARBA" id="ARBA00022763"/>
    </source>
</evidence>
<feature type="binding site" evidence="14">
    <location>
        <position position="289"/>
    </location>
    <ligand>
        <name>NAD(+)</name>
        <dbReference type="ChEBI" id="CHEBI:57540"/>
    </ligand>
</feature>
<dbReference type="PROSITE" id="PS50172">
    <property type="entry name" value="BRCT"/>
    <property type="match status" value="1"/>
</dbReference>
<dbReference type="CDD" id="cd17748">
    <property type="entry name" value="BRCT_DNA_ligase_like"/>
    <property type="match status" value="1"/>
</dbReference>
<dbReference type="Pfam" id="PF03119">
    <property type="entry name" value="DNA_ligase_ZBD"/>
    <property type="match status" value="1"/>
</dbReference>
<comment type="similarity">
    <text evidence="13 14">Belongs to the NAD-dependent DNA ligase family. LigA subfamily.</text>
</comment>
<dbReference type="EC" id="6.5.1.2" evidence="2 14"/>
<keyword evidence="8 14" id="KW-0862">Zinc</keyword>
<dbReference type="InterPro" id="IPR010994">
    <property type="entry name" value="RuvA_2-like"/>
</dbReference>
<dbReference type="PIRSF" id="PIRSF001604">
    <property type="entry name" value="LigA"/>
    <property type="match status" value="1"/>
</dbReference>
<dbReference type="Gene3D" id="1.10.150.20">
    <property type="entry name" value="5' to 3' exonuclease, C-terminal subdomain"/>
    <property type="match status" value="2"/>
</dbReference>
<dbReference type="InterPro" id="IPR001679">
    <property type="entry name" value="DNA_ligase"/>
</dbReference>
<keyword evidence="4 14" id="KW-0436">Ligase</keyword>
<dbReference type="GO" id="GO:0003677">
    <property type="term" value="F:DNA binding"/>
    <property type="evidence" value="ECO:0007669"/>
    <property type="project" value="InterPro"/>
</dbReference>
<feature type="domain" description="BRCT" evidence="16">
    <location>
        <begin position="587"/>
        <end position="667"/>
    </location>
</feature>
<dbReference type="InterPro" id="IPR012340">
    <property type="entry name" value="NA-bd_OB-fold"/>
</dbReference>
<dbReference type="InterPro" id="IPR004150">
    <property type="entry name" value="NAD_DNA_ligase_OB"/>
</dbReference>
<feature type="binding site" evidence="14">
    <location>
        <position position="407"/>
    </location>
    <ligand>
        <name>Zn(2+)</name>
        <dbReference type="ChEBI" id="CHEBI:29105"/>
    </ligand>
</feature>
<keyword evidence="14" id="KW-0464">Manganese</keyword>
<dbReference type="Gene3D" id="3.40.50.10190">
    <property type="entry name" value="BRCT domain"/>
    <property type="match status" value="1"/>
</dbReference>
<dbReference type="PANTHER" id="PTHR23389:SF9">
    <property type="entry name" value="DNA LIGASE"/>
    <property type="match status" value="1"/>
</dbReference>
<dbReference type="GO" id="GO:0046872">
    <property type="term" value="F:metal ion binding"/>
    <property type="evidence" value="ECO:0007669"/>
    <property type="project" value="UniProtKB-KW"/>
</dbReference>
<dbReference type="PANTHER" id="PTHR23389">
    <property type="entry name" value="CHROMOSOME TRANSMISSION FIDELITY FACTOR 18"/>
    <property type="match status" value="1"/>
</dbReference>
<dbReference type="FunFam" id="1.10.287.610:FF:000002">
    <property type="entry name" value="DNA ligase"/>
    <property type="match status" value="1"/>
</dbReference>
<dbReference type="Pfam" id="PF22745">
    <property type="entry name" value="Nlig-Ia"/>
    <property type="match status" value="1"/>
</dbReference>
<comment type="caution">
    <text evidence="17">The sequence shown here is derived from an EMBL/GenBank/DDBJ whole genome shotgun (WGS) entry which is preliminary data.</text>
</comment>
<reference evidence="17" key="1">
    <citation type="journal article" date="2020" name="mSystems">
        <title>Genome- and Community-Level Interaction Insights into Carbon Utilization and Element Cycling Functions of Hydrothermarchaeota in Hydrothermal Sediment.</title>
        <authorList>
            <person name="Zhou Z."/>
            <person name="Liu Y."/>
            <person name="Xu W."/>
            <person name="Pan J."/>
            <person name="Luo Z.H."/>
            <person name="Li M."/>
        </authorList>
    </citation>
    <scope>NUCLEOTIDE SEQUENCE [LARGE SCALE GENOMIC DNA]</scope>
    <source>
        <strain evidence="17">SpSt-876</strain>
    </source>
</reference>
<dbReference type="GO" id="GO:0006260">
    <property type="term" value="P:DNA replication"/>
    <property type="evidence" value="ECO:0007669"/>
    <property type="project" value="UniProtKB-KW"/>
</dbReference>
<feature type="binding site" evidence="14">
    <location>
        <position position="173"/>
    </location>
    <ligand>
        <name>NAD(+)</name>
        <dbReference type="ChEBI" id="CHEBI:57540"/>
    </ligand>
</feature>
<sequence>MDKDKVKKEIEKLRKEINFHNYRYYVLNDPVISDYEYDMLLKRLIALEEKYPEFITPDSPTQRIGGEPLKEFPTVTHDPPMLSLDNTYSYDELKEFDKRVRKQVAKVEYLVEQKVDGVAVALRYEKGRLVLGATRGDGTRGDNITQNLKTIKTIPLQILSENPNLQNIEVRGEVYLTKKQFELLNKEREEEGEPLFANPRNAAAGSLKLLDPKLVAARNLDAFIHTVPKPPSKKFHSDFQMLGLLKEAGFKVIPHSNLFTSINEVIDYCEDWDKKREDLPYEVDGMVVKVDNFLEREELGETIKSPRWAVAYKYPPKQATTKIKRIYLQVGRTGTVTPVAEFEPVFLSGSTIAHSTLHNFDEIRRKDIREGDTVIIQKAGEVIPQVVKVVTDKRTGKEKVFKIPEKCPVCQSKLFRQADEVAYRCVNASCPAQIKRRIEHFASRSAMDIEGLGTVMVNTLVDKGLVKDFADIYHLKKEDLLKLERMGEKSAQNLITAIEKSKQQPYARLLYALGIRHVGVHAARILAQAFPTIDDLQKAPLEKIASIRGIGPTVAESIKNFFADKKNTELIARLKKVGLKFAAEKPKGAQIFAGKTFVLTGALEHYTREQATELIVALGGNVSSSVSKNTDYVVAGKDPGSKYDKAVALGIKIISEKELEKMIKERQ</sequence>
<keyword evidence="6 14" id="KW-0479">Metal-binding</keyword>
<dbReference type="InterPro" id="IPR003583">
    <property type="entry name" value="Hlx-hairpin-Hlx_DNA-bd_motif"/>
</dbReference>
<dbReference type="FunFam" id="1.10.150.20:FF:000006">
    <property type="entry name" value="DNA ligase"/>
    <property type="match status" value="1"/>
</dbReference>
<feature type="binding site" evidence="14">
    <location>
        <position position="410"/>
    </location>
    <ligand>
        <name>Zn(2+)</name>
        <dbReference type="ChEBI" id="CHEBI:29105"/>
    </ligand>
</feature>
<keyword evidence="7 14" id="KW-0227">DNA damage</keyword>
<evidence type="ECO:0000256" key="2">
    <source>
        <dbReference type="ARBA" id="ARBA00012722"/>
    </source>
</evidence>
<dbReference type="Pfam" id="PF01653">
    <property type="entry name" value="DNA_ligase_aden"/>
    <property type="match status" value="1"/>
</dbReference>
<gene>
    <name evidence="14 17" type="primary">ligA</name>
    <name evidence="17" type="ORF">ENW73_01890</name>
</gene>
<dbReference type="PROSITE" id="PS01056">
    <property type="entry name" value="DNA_LIGASE_N2"/>
    <property type="match status" value="1"/>
</dbReference>
<dbReference type="GO" id="GO:0003911">
    <property type="term" value="F:DNA ligase (NAD+) activity"/>
    <property type="evidence" value="ECO:0007669"/>
    <property type="project" value="UniProtKB-UniRule"/>
</dbReference>
<evidence type="ECO:0000256" key="1">
    <source>
        <dbReference type="ARBA" id="ARBA00004067"/>
    </source>
</evidence>
<evidence type="ECO:0000256" key="12">
    <source>
        <dbReference type="ARBA" id="ARBA00034005"/>
    </source>
</evidence>
<feature type="binding site" evidence="14">
    <location>
        <begin position="83"/>
        <end position="84"/>
    </location>
    <ligand>
        <name>NAD(+)</name>
        <dbReference type="ChEBI" id="CHEBI:57540"/>
    </ligand>
</feature>
<dbReference type="SMART" id="SM00292">
    <property type="entry name" value="BRCT"/>
    <property type="match status" value="1"/>
</dbReference>
<feature type="active site" description="N6-AMP-lysine intermediate" evidence="14">
    <location>
        <position position="114"/>
    </location>
</feature>
<comment type="function">
    <text evidence="1 14">DNA ligase that catalyzes the formation of phosphodiester linkages between 5'-phosphoryl and 3'-hydroxyl groups in double-stranded DNA using NAD as a coenzyme and as the energy source for the reaction. It is essential for DNA replication and repair of damaged DNA.</text>
</comment>
<dbReference type="InterPro" id="IPR041663">
    <property type="entry name" value="DisA/LigA_HHH"/>
</dbReference>
<dbReference type="InterPro" id="IPR004149">
    <property type="entry name" value="Znf_DNAligase_C4"/>
</dbReference>
<dbReference type="EMBL" id="DTLI01000044">
    <property type="protein sequence ID" value="HHS51604.1"/>
    <property type="molecule type" value="Genomic_DNA"/>
</dbReference>
<dbReference type="HAMAP" id="MF_01588">
    <property type="entry name" value="DNA_ligase_A"/>
    <property type="match status" value="1"/>
</dbReference>
<dbReference type="SUPFAM" id="SSF50249">
    <property type="entry name" value="Nucleic acid-binding proteins"/>
    <property type="match status" value="1"/>
</dbReference>
<dbReference type="Pfam" id="PF14520">
    <property type="entry name" value="HHH_5"/>
    <property type="match status" value="1"/>
</dbReference>
<dbReference type="GO" id="GO:0006281">
    <property type="term" value="P:DNA repair"/>
    <property type="evidence" value="ECO:0007669"/>
    <property type="project" value="UniProtKB-KW"/>
</dbReference>
<keyword evidence="10 14" id="KW-0520">NAD</keyword>
<keyword evidence="5 14" id="KW-0235">DNA replication</keyword>
<feature type="binding site" evidence="14">
    <location>
        <begin position="34"/>
        <end position="38"/>
    </location>
    <ligand>
        <name>NAD(+)</name>
        <dbReference type="ChEBI" id="CHEBI:57540"/>
    </ligand>
</feature>
<dbReference type="InterPro" id="IPR033136">
    <property type="entry name" value="DNA_ligase_CS"/>
</dbReference>
<dbReference type="Pfam" id="PF12826">
    <property type="entry name" value="HHH_2"/>
    <property type="match status" value="1"/>
</dbReference>
<evidence type="ECO:0000256" key="13">
    <source>
        <dbReference type="ARBA" id="ARBA00060881"/>
    </source>
</evidence>
<evidence type="ECO:0000256" key="4">
    <source>
        <dbReference type="ARBA" id="ARBA00022598"/>
    </source>
</evidence>
<dbReference type="GO" id="GO:0005829">
    <property type="term" value="C:cytosol"/>
    <property type="evidence" value="ECO:0007669"/>
    <property type="project" value="TreeGrafter"/>
</dbReference>
<dbReference type="Gene3D" id="6.20.10.30">
    <property type="match status" value="1"/>
</dbReference>
<keyword evidence="9 14" id="KW-0460">Magnesium</keyword>
<dbReference type="CDD" id="cd00114">
    <property type="entry name" value="LIGANc"/>
    <property type="match status" value="1"/>
</dbReference>
<feature type="binding site" evidence="14">
    <location>
        <position position="135"/>
    </location>
    <ligand>
        <name>NAD(+)</name>
        <dbReference type="ChEBI" id="CHEBI:57540"/>
    </ligand>
</feature>
<dbReference type="SMART" id="SM00532">
    <property type="entry name" value="LIGANc"/>
    <property type="match status" value="1"/>
</dbReference>
<evidence type="ECO:0000256" key="5">
    <source>
        <dbReference type="ARBA" id="ARBA00022705"/>
    </source>
</evidence>
<protein>
    <recommendedName>
        <fullName evidence="3 14">DNA ligase</fullName>
        <ecNumber evidence="2 14">6.5.1.2</ecNumber>
    </recommendedName>
    <alternativeName>
        <fullName evidence="14">Polydeoxyribonucleotide synthase [NAD(+)]</fullName>
    </alternativeName>
</protein>
<evidence type="ECO:0000256" key="15">
    <source>
        <dbReference type="RuleBase" id="RU000618"/>
    </source>
</evidence>
<dbReference type="FunFam" id="3.30.470.30:FF:000001">
    <property type="entry name" value="DNA ligase"/>
    <property type="match status" value="1"/>
</dbReference>
<evidence type="ECO:0000313" key="17">
    <source>
        <dbReference type="EMBL" id="HHS51604.1"/>
    </source>
</evidence>
<evidence type="ECO:0000256" key="8">
    <source>
        <dbReference type="ARBA" id="ARBA00022833"/>
    </source>
</evidence>
<comment type="cofactor">
    <cofactor evidence="14">
        <name>Mg(2+)</name>
        <dbReference type="ChEBI" id="CHEBI:18420"/>
    </cofactor>
    <cofactor evidence="14">
        <name>Mn(2+)</name>
        <dbReference type="ChEBI" id="CHEBI:29035"/>
    </cofactor>
</comment>
<feature type="binding site" evidence="14">
    <location>
        <position position="313"/>
    </location>
    <ligand>
        <name>NAD(+)</name>
        <dbReference type="ChEBI" id="CHEBI:57540"/>
    </ligand>
</feature>
<dbReference type="Gene3D" id="3.30.470.30">
    <property type="entry name" value="DNA ligase/mRNA capping enzyme"/>
    <property type="match status" value="1"/>
</dbReference>